<dbReference type="Gene3D" id="3.40.50.1820">
    <property type="entry name" value="alpha/beta hydrolase"/>
    <property type="match status" value="1"/>
</dbReference>
<reference evidence="5" key="1">
    <citation type="submission" date="2012-12" db="EMBL/GenBank/DDBJ databases">
        <authorList>
            <person name="Hellsten U."/>
            <person name="Grimwood J."/>
            <person name="Chapman J.A."/>
            <person name="Shapiro H."/>
            <person name="Aerts A."/>
            <person name="Otillar R.P."/>
            <person name="Terry A.Y."/>
            <person name="Boore J.L."/>
            <person name="Simakov O."/>
            <person name="Marletaz F."/>
            <person name="Cho S.-J."/>
            <person name="Edsinger-Gonzales E."/>
            <person name="Havlak P."/>
            <person name="Kuo D.-H."/>
            <person name="Larsson T."/>
            <person name="Lv J."/>
            <person name="Arendt D."/>
            <person name="Savage R."/>
            <person name="Osoegawa K."/>
            <person name="de Jong P."/>
            <person name="Lindberg D.R."/>
            <person name="Seaver E.C."/>
            <person name="Weisblat D.A."/>
            <person name="Putnam N.H."/>
            <person name="Grigoriev I.V."/>
            <person name="Rokhsar D.S."/>
        </authorList>
    </citation>
    <scope>NUCLEOTIDE SEQUENCE</scope>
</reference>
<sequence>MIEAYFGLQYASLFGGQLRFMPAKGPMEIWSGIKIANVFKPVCPQNVVNNVEMLKKLPVAEFLRLQHLKPFVAQQHEDCLYMNVYRPVQGSDVRLLPVLLFVHGESLETGTGNAYDGSVMAAAGNIMVITLNYRLGVFGFFSTGTSHAPGNMAILDIIAGLQYIRENILVFGGNSSDVTVMGRDGGAILVNLLLISPITKGLVDDDDGDDDGVMMMMNLYIYT</sequence>
<dbReference type="STRING" id="6412.T1G837"/>
<dbReference type="InParanoid" id="T1G837"/>
<reference evidence="3 5" key="2">
    <citation type="journal article" date="2013" name="Nature">
        <title>Insights into bilaterian evolution from three spiralian genomes.</title>
        <authorList>
            <person name="Simakov O."/>
            <person name="Marletaz F."/>
            <person name="Cho S.J."/>
            <person name="Edsinger-Gonzales E."/>
            <person name="Havlak P."/>
            <person name="Hellsten U."/>
            <person name="Kuo D.H."/>
            <person name="Larsson T."/>
            <person name="Lv J."/>
            <person name="Arendt D."/>
            <person name="Savage R."/>
            <person name="Osoegawa K."/>
            <person name="de Jong P."/>
            <person name="Grimwood J."/>
            <person name="Chapman J.A."/>
            <person name="Shapiro H."/>
            <person name="Aerts A."/>
            <person name="Otillar R.P."/>
            <person name="Terry A.Y."/>
            <person name="Boore J.L."/>
            <person name="Grigoriev I.V."/>
            <person name="Lindberg D.R."/>
            <person name="Seaver E.C."/>
            <person name="Weisblat D.A."/>
            <person name="Putnam N.H."/>
            <person name="Rokhsar D.S."/>
        </authorList>
    </citation>
    <scope>NUCLEOTIDE SEQUENCE</scope>
</reference>
<dbReference type="CTD" id="20217234"/>
<dbReference type="RefSeq" id="XP_009010460.1">
    <property type="nucleotide sequence ID" value="XM_009012212.1"/>
</dbReference>
<evidence type="ECO:0000313" key="5">
    <source>
        <dbReference type="Proteomes" id="UP000015101"/>
    </source>
</evidence>
<dbReference type="OMA" id="ENSCHEM"/>
<evidence type="ECO:0000256" key="1">
    <source>
        <dbReference type="ARBA" id="ARBA00005964"/>
    </source>
</evidence>
<dbReference type="eggNOG" id="KOG1516">
    <property type="taxonomic scope" value="Eukaryota"/>
</dbReference>
<dbReference type="HOGENOM" id="CLU_006586_4_2_1"/>
<dbReference type="Proteomes" id="UP000015101">
    <property type="component" value="Unassembled WGS sequence"/>
</dbReference>
<dbReference type="InterPro" id="IPR002018">
    <property type="entry name" value="CarbesteraseB"/>
</dbReference>
<dbReference type="EMBL" id="AMQM01008626">
    <property type="status" value="NOT_ANNOTATED_CDS"/>
    <property type="molecule type" value="Genomic_DNA"/>
</dbReference>
<dbReference type="Pfam" id="PF00135">
    <property type="entry name" value="COesterase"/>
    <property type="match status" value="1"/>
</dbReference>
<feature type="domain" description="Carboxylesterase type B" evidence="2">
    <location>
        <begin position="2"/>
        <end position="203"/>
    </location>
</feature>
<dbReference type="PANTHER" id="PTHR43903">
    <property type="entry name" value="NEUROLIGIN"/>
    <property type="match status" value="1"/>
</dbReference>
<reference evidence="4" key="3">
    <citation type="submission" date="2015-06" db="UniProtKB">
        <authorList>
            <consortium name="EnsemblMetazoa"/>
        </authorList>
    </citation>
    <scope>IDENTIFICATION</scope>
</reference>
<protein>
    <recommendedName>
        <fullName evidence="2">Carboxylesterase type B domain-containing protein</fullName>
    </recommendedName>
</protein>
<dbReference type="AlphaFoldDB" id="T1G837"/>
<name>T1G837_HELRO</name>
<dbReference type="InterPro" id="IPR029058">
    <property type="entry name" value="AB_hydrolase_fold"/>
</dbReference>
<dbReference type="InterPro" id="IPR051093">
    <property type="entry name" value="Neuroligin/BSAL"/>
</dbReference>
<dbReference type="GeneID" id="20217234"/>
<dbReference type="EMBL" id="AMQM01008623">
    <property type="status" value="NOT_ANNOTATED_CDS"/>
    <property type="molecule type" value="Genomic_DNA"/>
</dbReference>
<dbReference type="SUPFAM" id="SSF53474">
    <property type="entry name" value="alpha/beta-Hydrolases"/>
    <property type="match status" value="1"/>
</dbReference>
<dbReference type="EMBL" id="AMQM01008622">
    <property type="status" value="NOT_ANNOTATED_CDS"/>
    <property type="molecule type" value="Genomic_DNA"/>
</dbReference>
<evidence type="ECO:0000259" key="2">
    <source>
        <dbReference type="Pfam" id="PF00135"/>
    </source>
</evidence>
<dbReference type="EMBL" id="AMQM01008625">
    <property type="status" value="NOT_ANNOTATED_CDS"/>
    <property type="molecule type" value="Genomic_DNA"/>
</dbReference>
<evidence type="ECO:0000313" key="3">
    <source>
        <dbReference type="EMBL" id="ESO11392.1"/>
    </source>
</evidence>
<keyword evidence="5" id="KW-1185">Reference proteome</keyword>
<dbReference type="EMBL" id="KB095818">
    <property type="protein sequence ID" value="ESO11392.1"/>
    <property type="molecule type" value="Genomic_DNA"/>
</dbReference>
<organism evidence="4 5">
    <name type="scientific">Helobdella robusta</name>
    <name type="common">Californian leech</name>
    <dbReference type="NCBI Taxonomy" id="6412"/>
    <lineage>
        <taxon>Eukaryota</taxon>
        <taxon>Metazoa</taxon>
        <taxon>Spiralia</taxon>
        <taxon>Lophotrochozoa</taxon>
        <taxon>Annelida</taxon>
        <taxon>Clitellata</taxon>
        <taxon>Hirudinea</taxon>
        <taxon>Rhynchobdellida</taxon>
        <taxon>Glossiphoniidae</taxon>
        <taxon>Helobdella</taxon>
    </lineage>
</organism>
<dbReference type="EnsemblMetazoa" id="HelroT91427">
    <property type="protein sequence ID" value="HelroP91427"/>
    <property type="gene ID" value="HelroG91427"/>
</dbReference>
<comment type="similarity">
    <text evidence="1">Belongs to the type-B carboxylesterase/lipase family.</text>
</comment>
<gene>
    <name evidence="4" type="primary">20217234</name>
    <name evidence="3" type="ORF">HELRODRAFT_91427</name>
</gene>
<dbReference type="EMBL" id="AMQM01008627">
    <property type="status" value="NOT_ANNOTATED_CDS"/>
    <property type="molecule type" value="Genomic_DNA"/>
</dbReference>
<evidence type="ECO:0000313" key="4">
    <source>
        <dbReference type="EnsemblMetazoa" id="HelroP91427"/>
    </source>
</evidence>
<accession>T1G837</accession>
<dbReference type="EMBL" id="AMQM01008624">
    <property type="status" value="NOT_ANNOTATED_CDS"/>
    <property type="molecule type" value="Genomic_DNA"/>
</dbReference>
<dbReference type="OrthoDB" id="408631at2759"/>
<dbReference type="KEGG" id="hro:HELRODRAFT_91427"/>
<proteinExistence type="inferred from homology"/>